<proteinExistence type="predicted"/>
<evidence type="ECO:0000256" key="1">
    <source>
        <dbReference type="SAM" id="SignalP"/>
    </source>
</evidence>
<gene>
    <name evidence="3" type="ORF">GRI65_09030</name>
</gene>
<feature type="chain" id="PRO_5032991895" evidence="1">
    <location>
        <begin position="22"/>
        <end position="206"/>
    </location>
</feature>
<keyword evidence="4" id="KW-1185">Reference proteome</keyword>
<dbReference type="Pfam" id="PF07589">
    <property type="entry name" value="PEP-CTERM"/>
    <property type="match status" value="1"/>
</dbReference>
<dbReference type="NCBIfam" id="TIGR02595">
    <property type="entry name" value="PEP_CTERM"/>
    <property type="match status" value="1"/>
</dbReference>
<feature type="domain" description="Ice-binding protein C-terminal" evidence="2">
    <location>
        <begin position="171"/>
        <end position="197"/>
    </location>
</feature>
<evidence type="ECO:0000313" key="4">
    <source>
        <dbReference type="Proteomes" id="UP000431922"/>
    </source>
</evidence>
<organism evidence="3 4">
    <name type="scientific">Allopontixanthobacter sediminis</name>
    <dbReference type="NCBI Taxonomy" id="1689985"/>
    <lineage>
        <taxon>Bacteria</taxon>
        <taxon>Pseudomonadati</taxon>
        <taxon>Pseudomonadota</taxon>
        <taxon>Alphaproteobacteria</taxon>
        <taxon>Sphingomonadales</taxon>
        <taxon>Erythrobacteraceae</taxon>
        <taxon>Allopontixanthobacter</taxon>
    </lineage>
</organism>
<reference evidence="3 4" key="1">
    <citation type="submission" date="2019-12" db="EMBL/GenBank/DDBJ databases">
        <title>Genomic-based taxomic classification of the family Erythrobacteraceae.</title>
        <authorList>
            <person name="Xu L."/>
        </authorList>
    </citation>
    <scope>NUCLEOTIDE SEQUENCE [LARGE SCALE GENOMIC DNA]</scope>
    <source>
        <strain evidence="3 4">KCTC 42453</strain>
    </source>
</reference>
<feature type="signal peptide" evidence="1">
    <location>
        <begin position="1"/>
        <end position="21"/>
    </location>
</feature>
<dbReference type="AlphaFoldDB" id="A0A845B2P5"/>
<sequence length="206" mass="21062">MKELLSLAFAGSIAFATPAMAAETIIDFSTFADGTPITSVAGVTFSMGGGPNASSTPSAVCVFTACPVALSNSDTNDYPTNSVLSAVFGNVVSNVRFTFNNYGTNNGSFYSAFDESGALISSAVIDSSNNYTDFISVGGAGIKSLTWNNNSGGSSNWQFGVGALGFETMSAVPEPSTWALLLLGFGLIGGSMRAARRKGSIAVSYA</sequence>
<comment type="caution">
    <text evidence="3">The sequence shown here is derived from an EMBL/GenBank/DDBJ whole genome shotgun (WGS) entry which is preliminary data.</text>
</comment>
<dbReference type="EMBL" id="WTYL01000002">
    <property type="protein sequence ID" value="MXP44598.1"/>
    <property type="molecule type" value="Genomic_DNA"/>
</dbReference>
<dbReference type="Proteomes" id="UP000431922">
    <property type="component" value="Unassembled WGS sequence"/>
</dbReference>
<dbReference type="RefSeq" id="WP_160756172.1">
    <property type="nucleotide sequence ID" value="NZ_WTYL01000002.1"/>
</dbReference>
<protein>
    <submittedName>
        <fullName evidence="3">PEPxxWA-CTERM sorting domain-containing protein</fullName>
    </submittedName>
</protein>
<accession>A0A845B2P5</accession>
<dbReference type="InterPro" id="IPR013424">
    <property type="entry name" value="Ice-binding_C"/>
</dbReference>
<evidence type="ECO:0000313" key="3">
    <source>
        <dbReference type="EMBL" id="MXP44598.1"/>
    </source>
</evidence>
<dbReference type="NCBIfam" id="NF035944">
    <property type="entry name" value="PEPxxWA-CTERM"/>
    <property type="match status" value="1"/>
</dbReference>
<keyword evidence="1" id="KW-0732">Signal</keyword>
<evidence type="ECO:0000259" key="2">
    <source>
        <dbReference type="Pfam" id="PF07589"/>
    </source>
</evidence>
<dbReference type="OrthoDB" id="9948441at2"/>
<name>A0A845B2P5_9SPHN</name>